<dbReference type="PANTHER" id="PTHR11017:SF385">
    <property type="entry name" value="DISEASE RESISTANCE PROTEIN (TIR-NBS-LRR CLASS)-RELATED"/>
    <property type="match status" value="1"/>
</dbReference>
<feature type="domain" description="TIR" evidence="1">
    <location>
        <begin position="1"/>
        <end position="82"/>
    </location>
</feature>
<dbReference type="InterPro" id="IPR000157">
    <property type="entry name" value="TIR_dom"/>
</dbReference>
<keyword evidence="3" id="KW-1185">Reference proteome</keyword>
<evidence type="ECO:0000313" key="3">
    <source>
        <dbReference type="Proteomes" id="UP001341840"/>
    </source>
</evidence>
<reference evidence="2 3" key="1">
    <citation type="journal article" date="2023" name="Plants (Basel)">
        <title>Bridging the Gap: Combining Genomics and Transcriptomics Approaches to Understand Stylosanthes scabra, an Orphan Legume from the Brazilian Caatinga.</title>
        <authorList>
            <person name="Ferreira-Neto J.R.C."/>
            <person name="da Silva M.D."/>
            <person name="Binneck E."/>
            <person name="de Melo N.F."/>
            <person name="da Silva R.H."/>
            <person name="de Melo A.L.T.M."/>
            <person name="Pandolfi V."/>
            <person name="Bustamante F.O."/>
            <person name="Brasileiro-Vidal A.C."/>
            <person name="Benko-Iseppon A.M."/>
        </authorList>
    </citation>
    <scope>NUCLEOTIDE SEQUENCE [LARGE SCALE GENOMIC DNA]</scope>
    <source>
        <tissue evidence="2">Leaves</tissue>
    </source>
</reference>
<dbReference type="EMBL" id="JASCZI010271895">
    <property type="protein sequence ID" value="MED6216995.1"/>
    <property type="molecule type" value="Genomic_DNA"/>
</dbReference>
<dbReference type="InterPro" id="IPR035897">
    <property type="entry name" value="Toll_tir_struct_dom_sf"/>
</dbReference>
<organism evidence="2 3">
    <name type="scientific">Stylosanthes scabra</name>
    <dbReference type="NCBI Taxonomy" id="79078"/>
    <lineage>
        <taxon>Eukaryota</taxon>
        <taxon>Viridiplantae</taxon>
        <taxon>Streptophyta</taxon>
        <taxon>Embryophyta</taxon>
        <taxon>Tracheophyta</taxon>
        <taxon>Spermatophyta</taxon>
        <taxon>Magnoliopsida</taxon>
        <taxon>eudicotyledons</taxon>
        <taxon>Gunneridae</taxon>
        <taxon>Pentapetalae</taxon>
        <taxon>rosids</taxon>
        <taxon>fabids</taxon>
        <taxon>Fabales</taxon>
        <taxon>Fabaceae</taxon>
        <taxon>Papilionoideae</taxon>
        <taxon>50 kb inversion clade</taxon>
        <taxon>dalbergioids sensu lato</taxon>
        <taxon>Dalbergieae</taxon>
        <taxon>Pterocarpus clade</taxon>
        <taxon>Stylosanthes</taxon>
    </lineage>
</organism>
<proteinExistence type="predicted"/>
<dbReference type="PROSITE" id="PS50104">
    <property type="entry name" value="TIR"/>
    <property type="match status" value="1"/>
</dbReference>
<sequence length="115" mass="13284">MECGRKVIPVFYGVDRSHVRNQLGSFIEEIVSHLQHDDDVNKVQKWKEALADATDLEGWDSSSFRDDFELIEKIVKDVLRKLENHCLPKDVKRTTGNNWNLWDGKIGLNFGDLIS</sequence>
<dbReference type="Pfam" id="PF01582">
    <property type="entry name" value="TIR"/>
    <property type="match status" value="1"/>
</dbReference>
<dbReference type="SUPFAM" id="SSF52200">
    <property type="entry name" value="Toll/Interleukin receptor TIR domain"/>
    <property type="match status" value="1"/>
</dbReference>
<dbReference type="Gene3D" id="3.40.50.10140">
    <property type="entry name" value="Toll/interleukin-1 receptor homology (TIR) domain"/>
    <property type="match status" value="1"/>
</dbReference>
<accession>A0ABU6Z605</accession>
<dbReference type="Proteomes" id="UP001341840">
    <property type="component" value="Unassembled WGS sequence"/>
</dbReference>
<comment type="caution">
    <text evidence="2">The sequence shown here is derived from an EMBL/GenBank/DDBJ whole genome shotgun (WGS) entry which is preliminary data.</text>
</comment>
<name>A0ABU6Z605_9FABA</name>
<gene>
    <name evidence="2" type="ORF">PIB30_013469</name>
</gene>
<evidence type="ECO:0000259" key="1">
    <source>
        <dbReference type="PROSITE" id="PS50104"/>
    </source>
</evidence>
<dbReference type="PANTHER" id="PTHR11017">
    <property type="entry name" value="LEUCINE-RICH REPEAT-CONTAINING PROTEIN"/>
    <property type="match status" value="1"/>
</dbReference>
<evidence type="ECO:0000313" key="2">
    <source>
        <dbReference type="EMBL" id="MED6216995.1"/>
    </source>
</evidence>
<protein>
    <recommendedName>
        <fullName evidence="1">TIR domain-containing protein</fullName>
    </recommendedName>
</protein>
<dbReference type="InterPro" id="IPR044974">
    <property type="entry name" value="Disease_R_plants"/>
</dbReference>